<accession>A0A9X1JVY9</accession>
<dbReference type="RefSeq" id="WP_219053038.1">
    <property type="nucleotide sequence ID" value="NZ_JAHWDP010000004.1"/>
</dbReference>
<keyword evidence="1" id="KW-0472">Membrane</keyword>
<evidence type="ECO:0000313" key="2">
    <source>
        <dbReference type="EMBL" id="MBW2938509.1"/>
    </source>
</evidence>
<proteinExistence type="predicted"/>
<comment type="caution">
    <text evidence="2">The sequence shown here is derived from an EMBL/GenBank/DDBJ whole genome shotgun (WGS) entry which is preliminary data.</text>
</comment>
<dbReference type="AlphaFoldDB" id="A0A9X1JVY9"/>
<dbReference type="InterPro" id="IPR045749">
    <property type="entry name" value="DUF6090"/>
</dbReference>
<gene>
    <name evidence="2" type="ORF">KXJ69_10345</name>
</gene>
<reference evidence="2" key="1">
    <citation type="submission" date="2021-07" db="EMBL/GenBank/DDBJ databases">
        <title>Aureisphaera sp. CAU 1614 isolated from sea sediment.</title>
        <authorList>
            <person name="Kim W."/>
        </authorList>
    </citation>
    <scope>NUCLEOTIDE SEQUENCE</scope>
    <source>
        <strain evidence="2">CAU 1614</strain>
    </source>
</reference>
<dbReference type="Pfam" id="PF19578">
    <property type="entry name" value="DUF6090"/>
    <property type="match status" value="1"/>
</dbReference>
<keyword evidence="1" id="KW-0812">Transmembrane</keyword>
<protein>
    <submittedName>
        <fullName evidence="2">Uncharacterized protein</fullName>
    </submittedName>
</protein>
<keyword evidence="3" id="KW-1185">Reference proteome</keyword>
<feature type="transmembrane region" description="Helical" evidence="1">
    <location>
        <begin position="21"/>
        <end position="42"/>
    </location>
</feature>
<keyword evidence="1" id="KW-1133">Transmembrane helix</keyword>
<evidence type="ECO:0000256" key="1">
    <source>
        <dbReference type="SAM" id="Phobius"/>
    </source>
</evidence>
<dbReference type="Proteomes" id="UP001138686">
    <property type="component" value="Unassembled WGS sequence"/>
</dbReference>
<sequence>MIKFFRKIRQNLISQGKTAKYLKYAIGEIALVVIGILIALQINNWNETRKEKKVETAILSILLEDLKSAKFFSEEYIASEQYYLDIIETVLHKDSIRVVLEDDVKTTEYFNKAFWDFEIQVPVINTYSDLKNAGKIAIIKNNEIRDRLSVLDANIINLDRLILDRMNVHQMRIDEICVIDVNFLQLLKFKLPNYNITLGPKNDYIEIMDKPKVRNLMGIKSVLTNEALGYRKNLHNEIDSIIHLIESELTEDRSILTND</sequence>
<organism evidence="2 3">
    <name type="scientific">Halomarinibacterium sedimenti</name>
    <dbReference type="NCBI Taxonomy" id="2857106"/>
    <lineage>
        <taxon>Bacteria</taxon>
        <taxon>Pseudomonadati</taxon>
        <taxon>Bacteroidota</taxon>
        <taxon>Flavobacteriia</taxon>
        <taxon>Flavobacteriales</taxon>
        <taxon>Flavobacteriaceae</taxon>
        <taxon>Halomarinibacterium</taxon>
    </lineage>
</organism>
<evidence type="ECO:0000313" key="3">
    <source>
        <dbReference type="Proteomes" id="UP001138686"/>
    </source>
</evidence>
<name>A0A9X1JVY9_9FLAO</name>
<dbReference type="EMBL" id="JAHWDP010000004">
    <property type="protein sequence ID" value="MBW2938509.1"/>
    <property type="molecule type" value="Genomic_DNA"/>
</dbReference>